<gene>
    <name evidence="1" type="ORF">DICVIV_06321</name>
</gene>
<dbReference type="OrthoDB" id="5781000at2759"/>
<dbReference type="EMBL" id="KN716300">
    <property type="protein sequence ID" value="KJH47614.1"/>
    <property type="molecule type" value="Genomic_DNA"/>
</dbReference>
<dbReference type="Gene3D" id="1.10.490.10">
    <property type="entry name" value="Globins"/>
    <property type="match status" value="1"/>
</dbReference>
<evidence type="ECO:0000313" key="1">
    <source>
        <dbReference type="EMBL" id="KJH47614.1"/>
    </source>
</evidence>
<dbReference type="STRING" id="29172.A0A0D8XV10"/>
<name>A0A0D8XV10_DICVI</name>
<accession>A0A0D8XV10</accession>
<dbReference type="Proteomes" id="UP000053766">
    <property type="component" value="Unassembled WGS sequence"/>
</dbReference>
<dbReference type="CDD" id="cd01040">
    <property type="entry name" value="Mb-like"/>
    <property type="match status" value="1"/>
</dbReference>
<dbReference type="GO" id="GO:0020037">
    <property type="term" value="F:heme binding"/>
    <property type="evidence" value="ECO:0007669"/>
    <property type="project" value="InterPro"/>
</dbReference>
<dbReference type="AlphaFoldDB" id="A0A0D8XV10"/>
<dbReference type="GO" id="GO:0019825">
    <property type="term" value="F:oxygen binding"/>
    <property type="evidence" value="ECO:0007669"/>
    <property type="project" value="InterPro"/>
</dbReference>
<dbReference type="InterPro" id="IPR012292">
    <property type="entry name" value="Globin/Proto"/>
</dbReference>
<protein>
    <submittedName>
        <fullName evidence="1">Uncharacterized protein</fullName>
    </submittedName>
</protein>
<organism evidence="1 2">
    <name type="scientific">Dictyocaulus viviparus</name>
    <name type="common">Bovine lungworm</name>
    <dbReference type="NCBI Taxonomy" id="29172"/>
    <lineage>
        <taxon>Eukaryota</taxon>
        <taxon>Metazoa</taxon>
        <taxon>Ecdysozoa</taxon>
        <taxon>Nematoda</taxon>
        <taxon>Chromadorea</taxon>
        <taxon>Rhabditida</taxon>
        <taxon>Rhabditina</taxon>
        <taxon>Rhabditomorpha</taxon>
        <taxon>Strongyloidea</taxon>
        <taxon>Metastrongylidae</taxon>
        <taxon>Dictyocaulus</taxon>
    </lineage>
</organism>
<reference evidence="1 2" key="1">
    <citation type="submission" date="2013-11" db="EMBL/GenBank/DDBJ databases">
        <title>Draft genome of the bovine lungworm Dictyocaulus viviparus.</title>
        <authorList>
            <person name="Mitreva M."/>
        </authorList>
    </citation>
    <scope>NUCLEOTIDE SEQUENCE [LARGE SCALE GENOMIC DNA]</scope>
    <source>
        <strain evidence="1 2">HannoverDv2000</strain>
    </source>
</reference>
<dbReference type="SUPFAM" id="SSF46458">
    <property type="entry name" value="Globin-like"/>
    <property type="match status" value="1"/>
</dbReference>
<evidence type="ECO:0000313" key="2">
    <source>
        <dbReference type="Proteomes" id="UP000053766"/>
    </source>
</evidence>
<reference evidence="2" key="2">
    <citation type="journal article" date="2016" name="Sci. Rep.">
        <title>Dictyocaulus viviparus genome, variome and transcriptome elucidate lungworm biology and support future intervention.</title>
        <authorList>
            <person name="McNulty S.N."/>
            <person name="Strube C."/>
            <person name="Rosa B.A."/>
            <person name="Martin J.C."/>
            <person name="Tyagi R."/>
            <person name="Choi Y.J."/>
            <person name="Wang Q."/>
            <person name="Hallsworth Pepin K."/>
            <person name="Zhang X."/>
            <person name="Ozersky P."/>
            <person name="Wilson R.K."/>
            <person name="Sternberg P.W."/>
            <person name="Gasser R.B."/>
            <person name="Mitreva M."/>
        </authorList>
    </citation>
    <scope>NUCLEOTIDE SEQUENCE [LARGE SCALE GENOMIC DNA]</scope>
    <source>
        <strain evidence="2">HannoverDv2000</strain>
    </source>
</reference>
<dbReference type="InterPro" id="IPR009050">
    <property type="entry name" value="Globin-like_sf"/>
</dbReference>
<proteinExistence type="predicted"/>
<sequence length="250" mass="28322">MMMTHFSTGDEETPPSPYVCLHFENSPKNNLVAQTKLPSSLIYYRARNKDVGVKILAALIEKKPNFALYYGFETSLAVEELQKGAMFILQARRIQNFLDTIVSSLGFCPDSSIHHMSYRIGQIHYHRGVNFGADNWLVFKKVTIDQVLSAQKKSTMFNGSLKEVEKVEATAYNKPAQNIRIDQSAKIFSKQATRHVTCEQSKTLDSIRHGSPGKTKNAAIGWNKLMSVIIREMKRGFLDEARRNCEEDAN</sequence>
<keyword evidence="2" id="KW-1185">Reference proteome</keyword>
<dbReference type="InterPro" id="IPR044399">
    <property type="entry name" value="Mb-like_M"/>
</dbReference>